<reference evidence="3 4" key="1">
    <citation type="submission" date="2014-04" db="EMBL/GenBank/DDBJ databases">
        <title>Evolutionary Origins and Diversification of the Mycorrhizal Mutualists.</title>
        <authorList>
            <consortium name="DOE Joint Genome Institute"/>
            <consortium name="Mycorrhizal Genomics Consortium"/>
            <person name="Kohler A."/>
            <person name="Kuo A."/>
            <person name="Nagy L.G."/>
            <person name="Floudas D."/>
            <person name="Copeland A."/>
            <person name="Barry K.W."/>
            <person name="Cichocki N."/>
            <person name="Veneault-Fourrey C."/>
            <person name="LaButti K."/>
            <person name="Lindquist E.A."/>
            <person name="Lipzen A."/>
            <person name="Lundell T."/>
            <person name="Morin E."/>
            <person name="Murat C."/>
            <person name="Riley R."/>
            <person name="Ohm R."/>
            <person name="Sun H."/>
            <person name="Tunlid A."/>
            <person name="Henrissat B."/>
            <person name="Grigoriev I.V."/>
            <person name="Hibbett D.S."/>
            <person name="Martin F."/>
        </authorList>
    </citation>
    <scope>NUCLEOTIDE SEQUENCE [LARGE SCALE GENOMIC DNA]</scope>
    <source>
        <strain evidence="3 4">Koide BX008</strain>
    </source>
</reference>
<evidence type="ECO:0000313" key="3">
    <source>
        <dbReference type="EMBL" id="KIL71676.1"/>
    </source>
</evidence>
<feature type="repeat" description="PPR" evidence="2">
    <location>
        <begin position="684"/>
        <end position="719"/>
    </location>
</feature>
<dbReference type="Gene3D" id="1.25.40.10">
    <property type="entry name" value="Tetratricopeptide repeat domain"/>
    <property type="match status" value="3"/>
</dbReference>
<dbReference type="Pfam" id="PF13812">
    <property type="entry name" value="PPR_3"/>
    <property type="match status" value="1"/>
</dbReference>
<dbReference type="AlphaFoldDB" id="A0A0C2XPX2"/>
<accession>A0A0C2XPX2</accession>
<dbReference type="STRING" id="946122.A0A0C2XPX2"/>
<evidence type="ECO:0000256" key="1">
    <source>
        <dbReference type="ARBA" id="ARBA00022737"/>
    </source>
</evidence>
<evidence type="ECO:0000256" key="2">
    <source>
        <dbReference type="PROSITE-ProRule" id="PRU00708"/>
    </source>
</evidence>
<dbReference type="NCBIfam" id="TIGR00756">
    <property type="entry name" value="PPR"/>
    <property type="match status" value="1"/>
</dbReference>
<dbReference type="PANTHER" id="PTHR47939:SF13">
    <property type="entry name" value="OS03G0201400 PROTEIN"/>
    <property type="match status" value="1"/>
</dbReference>
<sequence length="763" mass="86573">MSFSNALIAFAGIRILGRPRNPPFLLSVLHQRRRYATNVEVHDNSLTEDFNTLVDKLKTPEHPHTIHRTYPVLVAQLRERRQNLPVPPPLNQRHLVAILQRLGESGRPADLQRIEELLSDTSAVFGVDPSLDIHSIILRALKKNGNLQTMYRWVLHMPRRPGNFNPTIEQFHLVLEACVEYGSFKQMRNMVLSMRKAGCKPTVETFKILLRARWEFAAQEEKIPHVIVFSTILDDMKREGLSYNQSLSDLLFSGYADRGMLAYAEQIRTLYQQQFPHVQSLEEEQNLAWNLKLSQIAQSRGIKAALAMFRSLEKEGCVATSPTIRALLRHSRAPADLQLVTEELKVKPSVDHYSLLISNCIRAGQLSNAMSLYDHAKGEGLRPEAALVAPLIKSLCGTAGPLLEESLDKALVLYQDISACHPATIPGKEKTSYMEHSSGPDPNIYQMLLRGLASSPHLEKYLPIALSLLEDMDARRISKDDSIIASSIVVLHMRNARSPAEALDSYREHRSSLDEKGYAVVLNAYTKLNFGKDIHVPSLMDYFSIVKDMRHAGLAITTEVYTIILQQLSIVATQLNQRWPVDEEDDTIAKLRNMLITTTRRTHDLLTLDANVSPDAHVWNQLMDTYQRLGCFGDAYRVWELMYLSGRFDHVSVSIIFDACGYAAAWQVAKQVRARLSKDGFKLNLHNWNTFIECLCRLRRLEDAVKVVCVEMGKNGEASPDTESVRILLKFAMKSNQQAEVLSRIHRYLPDLWKSLPEELRNS</sequence>
<keyword evidence="4" id="KW-1185">Reference proteome</keyword>
<dbReference type="EMBL" id="KN818222">
    <property type="protein sequence ID" value="KIL71676.1"/>
    <property type="molecule type" value="Genomic_DNA"/>
</dbReference>
<dbReference type="Pfam" id="PF01535">
    <property type="entry name" value="PPR"/>
    <property type="match status" value="2"/>
</dbReference>
<dbReference type="InParanoid" id="A0A0C2XPX2"/>
<dbReference type="PANTHER" id="PTHR47939">
    <property type="entry name" value="MEMBRANE-ASSOCIATED SALT-INDUCIBLE PROTEIN-LIKE"/>
    <property type="match status" value="1"/>
</dbReference>
<dbReference type="Proteomes" id="UP000054549">
    <property type="component" value="Unassembled WGS sequence"/>
</dbReference>
<protein>
    <recommendedName>
        <fullName evidence="5">Pentatricopeptide repeat-containing protein</fullName>
    </recommendedName>
</protein>
<evidence type="ECO:0008006" key="5">
    <source>
        <dbReference type="Google" id="ProtNLM"/>
    </source>
</evidence>
<dbReference type="PROSITE" id="PS51375">
    <property type="entry name" value="PPR"/>
    <property type="match status" value="2"/>
</dbReference>
<dbReference type="OrthoDB" id="185373at2759"/>
<feature type="repeat" description="PPR" evidence="2">
    <location>
        <begin position="349"/>
        <end position="383"/>
    </location>
</feature>
<dbReference type="HOGENOM" id="CLU_019520_0_0_1"/>
<dbReference type="InterPro" id="IPR050667">
    <property type="entry name" value="PPR-containing_protein"/>
</dbReference>
<name>A0A0C2XPX2_AMAMK</name>
<keyword evidence="1" id="KW-0677">Repeat</keyword>
<dbReference type="InterPro" id="IPR011990">
    <property type="entry name" value="TPR-like_helical_dom_sf"/>
</dbReference>
<dbReference type="InterPro" id="IPR002885">
    <property type="entry name" value="PPR_rpt"/>
</dbReference>
<proteinExistence type="predicted"/>
<evidence type="ECO:0000313" key="4">
    <source>
        <dbReference type="Proteomes" id="UP000054549"/>
    </source>
</evidence>
<gene>
    <name evidence="3" type="ORF">M378DRAFT_115037</name>
</gene>
<organism evidence="3 4">
    <name type="scientific">Amanita muscaria (strain Koide BX008)</name>
    <dbReference type="NCBI Taxonomy" id="946122"/>
    <lineage>
        <taxon>Eukaryota</taxon>
        <taxon>Fungi</taxon>
        <taxon>Dikarya</taxon>
        <taxon>Basidiomycota</taxon>
        <taxon>Agaricomycotina</taxon>
        <taxon>Agaricomycetes</taxon>
        <taxon>Agaricomycetidae</taxon>
        <taxon>Agaricales</taxon>
        <taxon>Pluteineae</taxon>
        <taxon>Amanitaceae</taxon>
        <taxon>Amanita</taxon>
    </lineage>
</organism>